<comment type="caution">
    <text evidence="1">The sequence shown here is derived from an EMBL/GenBank/DDBJ whole genome shotgun (WGS) entry which is preliminary data.</text>
</comment>
<dbReference type="EMBL" id="BSXW01000545">
    <property type="protein sequence ID" value="GMF25242.1"/>
    <property type="molecule type" value="Genomic_DNA"/>
</dbReference>
<name>A0A9W6X0X6_9STRA</name>
<protein>
    <submittedName>
        <fullName evidence="1">Unnamed protein product</fullName>
    </submittedName>
</protein>
<proteinExistence type="predicted"/>
<organism evidence="1 2">
    <name type="scientific">Phytophthora lilii</name>
    <dbReference type="NCBI Taxonomy" id="2077276"/>
    <lineage>
        <taxon>Eukaryota</taxon>
        <taxon>Sar</taxon>
        <taxon>Stramenopiles</taxon>
        <taxon>Oomycota</taxon>
        <taxon>Peronosporomycetes</taxon>
        <taxon>Peronosporales</taxon>
        <taxon>Peronosporaceae</taxon>
        <taxon>Phytophthora</taxon>
    </lineage>
</organism>
<accession>A0A9W6X0X6</accession>
<keyword evidence="2" id="KW-1185">Reference proteome</keyword>
<evidence type="ECO:0000313" key="1">
    <source>
        <dbReference type="EMBL" id="GMF25242.1"/>
    </source>
</evidence>
<dbReference type="AlphaFoldDB" id="A0A9W6X0X6"/>
<reference evidence="1" key="1">
    <citation type="submission" date="2023-04" db="EMBL/GenBank/DDBJ databases">
        <title>Phytophthora lilii NBRC 32176.</title>
        <authorList>
            <person name="Ichikawa N."/>
            <person name="Sato H."/>
            <person name="Tonouchi N."/>
        </authorList>
    </citation>
    <scope>NUCLEOTIDE SEQUENCE</scope>
    <source>
        <strain evidence="1">NBRC 32176</strain>
    </source>
</reference>
<dbReference type="OrthoDB" id="92272at2759"/>
<sequence length="195" mass="21225">MAMPSVAQPTSSCVVGGLARLTPVNLMPERYSRHMQTVTKLKQIRSVLVSAVNGCKGSYAIDVFTPSRSNTRIPTSLKAAAKGQHPDAHTEKRFSDFVNLRDELYETCKTAHPTMDCPFCSEVARTLLLGAVLPGSVLSLVLSQHQQVKAVQRLVDSLLELAAACPVIDSDACPCQEQLPRQLFKFLFGEAEPLA</sequence>
<dbReference type="Proteomes" id="UP001165083">
    <property type="component" value="Unassembled WGS sequence"/>
</dbReference>
<gene>
    <name evidence="1" type="ORF">Plil01_001039600</name>
</gene>
<evidence type="ECO:0000313" key="2">
    <source>
        <dbReference type="Proteomes" id="UP001165083"/>
    </source>
</evidence>